<proteinExistence type="predicted"/>
<reference evidence="1 2" key="1">
    <citation type="submission" date="2019-03" db="EMBL/GenBank/DDBJ databases">
        <title>Genomic Encyclopedia of Archaeal and Bacterial Type Strains, Phase II (KMG-II): from individual species to whole genera.</title>
        <authorList>
            <person name="Goeker M."/>
        </authorList>
    </citation>
    <scope>NUCLEOTIDE SEQUENCE [LARGE SCALE GENOMIC DNA]</scope>
    <source>
        <strain evidence="1 2">DSM 19034</strain>
    </source>
</reference>
<organism evidence="1 2">
    <name type="scientific">Pedobacter duraquae</name>
    <dbReference type="NCBI Taxonomy" id="425511"/>
    <lineage>
        <taxon>Bacteria</taxon>
        <taxon>Pseudomonadati</taxon>
        <taxon>Bacteroidota</taxon>
        <taxon>Sphingobacteriia</taxon>
        <taxon>Sphingobacteriales</taxon>
        <taxon>Sphingobacteriaceae</taxon>
        <taxon>Pedobacter</taxon>
    </lineage>
</organism>
<comment type="caution">
    <text evidence="1">The sequence shown here is derived from an EMBL/GenBank/DDBJ whole genome shotgun (WGS) entry which is preliminary data.</text>
</comment>
<evidence type="ECO:0000313" key="2">
    <source>
        <dbReference type="Proteomes" id="UP000295499"/>
    </source>
</evidence>
<dbReference type="EMBL" id="SNWM01000001">
    <property type="protein sequence ID" value="TDO23752.1"/>
    <property type="molecule type" value="Genomic_DNA"/>
</dbReference>
<protein>
    <submittedName>
        <fullName evidence="1">Uncharacterized protein</fullName>
    </submittedName>
</protein>
<dbReference type="AlphaFoldDB" id="A0A4R6INF6"/>
<keyword evidence="2" id="KW-1185">Reference proteome</keyword>
<dbReference type="Proteomes" id="UP000295499">
    <property type="component" value="Unassembled WGS sequence"/>
</dbReference>
<gene>
    <name evidence="1" type="ORF">CLV32_0037</name>
</gene>
<accession>A0A4R6INF6</accession>
<name>A0A4R6INF6_9SPHI</name>
<sequence length="135" mass="15293">MLFGCKSIIFLIFLLFTLCFISCDQIFGDIPPTLLKQAYNQKKTKKAMVFIKDGNATTDNSLHVILENADFELTDAELGNVFIVNSDHNSATLDSNAINLTWLSEKTLEISFDSKLRTFKKANEIYGVKIIYKEL</sequence>
<evidence type="ECO:0000313" key="1">
    <source>
        <dbReference type="EMBL" id="TDO23752.1"/>
    </source>
</evidence>